<comment type="caution">
    <text evidence="2">The sequence shown here is derived from an EMBL/GenBank/DDBJ whole genome shotgun (WGS) entry which is preliminary data.</text>
</comment>
<feature type="region of interest" description="Disordered" evidence="1">
    <location>
        <begin position="200"/>
        <end position="266"/>
    </location>
</feature>
<keyword evidence="3" id="KW-1185">Reference proteome</keyword>
<reference evidence="2" key="2">
    <citation type="submission" date="2020-11" db="EMBL/GenBank/DDBJ databases">
        <authorList>
            <person name="Cecchin M."/>
            <person name="Marcolungo L."/>
            <person name="Rossato M."/>
            <person name="Girolomoni L."/>
            <person name="Cosentino E."/>
            <person name="Cuine S."/>
            <person name="Li-Beisson Y."/>
            <person name="Delledonne M."/>
            <person name="Ballottari M."/>
        </authorList>
    </citation>
    <scope>NUCLEOTIDE SEQUENCE</scope>
    <source>
        <strain evidence="2">211/11P</strain>
        <tissue evidence="2">Whole cell</tissue>
    </source>
</reference>
<sequence>MGNWLIKPLPHRPEFVAEFLRVQAAVAAQEALQELDGDLQSLLQLRLQFVDLKIVCAKYWRDKTRDMAGYHEKEMNGWMLIPAQTCTMKPYICEGGLLAHQRPAAWRRTQESFFCRLLALLEEERSALQEGRLVSASPLPALDEVPHTLPVDPSPAPCWMCSKYIAKVYKLEPRVQRSEHSPKRVTGFCWLPTPPYDIEYGPPGPVTPSGGAAPAGQSGESSGVAASGAQGMDTAPTGHHQIEPQQSGQDLVAASPEACTDAQPSGWAGHHAVLRAELQVQMALEATLPSTQQQQQAEGLQLAKGGGGECGLSHPLKAVLLSIEEWESCLEQEKQKEQEEKEEEIIEPRGKVISHQRRRLDRGQPVTRWTRTAFCG</sequence>
<protein>
    <submittedName>
        <fullName evidence="2">Uncharacterized protein</fullName>
    </submittedName>
</protein>
<organism evidence="2 3">
    <name type="scientific">Chlorella vulgaris</name>
    <name type="common">Green alga</name>
    <dbReference type="NCBI Taxonomy" id="3077"/>
    <lineage>
        <taxon>Eukaryota</taxon>
        <taxon>Viridiplantae</taxon>
        <taxon>Chlorophyta</taxon>
        <taxon>core chlorophytes</taxon>
        <taxon>Trebouxiophyceae</taxon>
        <taxon>Chlorellales</taxon>
        <taxon>Chlorellaceae</taxon>
        <taxon>Chlorella clade</taxon>
        <taxon>Chlorella</taxon>
    </lineage>
</organism>
<evidence type="ECO:0000256" key="1">
    <source>
        <dbReference type="SAM" id="MobiDB-lite"/>
    </source>
</evidence>
<evidence type="ECO:0000313" key="3">
    <source>
        <dbReference type="Proteomes" id="UP001055712"/>
    </source>
</evidence>
<feature type="compositionally biased region" description="Low complexity" evidence="1">
    <location>
        <begin position="209"/>
        <end position="231"/>
    </location>
</feature>
<dbReference type="Proteomes" id="UP001055712">
    <property type="component" value="Unassembled WGS sequence"/>
</dbReference>
<name>A0A9D4YXY8_CHLVU</name>
<reference evidence="2" key="1">
    <citation type="journal article" date="2019" name="Plant J.">
        <title>Chlorella vulgaris genome assembly and annotation reveals the molecular basis for metabolic acclimation to high light conditions.</title>
        <authorList>
            <person name="Cecchin M."/>
            <person name="Marcolungo L."/>
            <person name="Rossato M."/>
            <person name="Girolomoni L."/>
            <person name="Cosentino E."/>
            <person name="Cuine S."/>
            <person name="Li-Beisson Y."/>
            <person name="Delledonne M."/>
            <person name="Ballottari M."/>
        </authorList>
    </citation>
    <scope>NUCLEOTIDE SEQUENCE</scope>
    <source>
        <strain evidence="2">211/11P</strain>
    </source>
</reference>
<evidence type="ECO:0000313" key="2">
    <source>
        <dbReference type="EMBL" id="KAI3432430.1"/>
    </source>
</evidence>
<dbReference type="AlphaFoldDB" id="A0A9D4YXY8"/>
<dbReference type="EMBL" id="SIDB01000005">
    <property type="protein sequence ID" value="KAI3432430.1"/>
    <property type="molecule type" value="Genomic_DNA"/>
</dbReference>
<accession>A0A9D4YXY8</accession>
<gene>
    <name evidence="2" type="ORF">D9Q98_003984</name>
</gene>
<proteinExistence type="predicted"/>